<accession>A0A9J6D7R4</accession>
<evidence type="ECO:0000313" key="2">
    <source>
        <dbReference type="EMBL" id="KAH8018277.1"/>
    </source>
</evidence>
<comment type="caution">
    <text evidence="2">The sequence shown here is derived from an EMBL/GenBank/DDBJ whole genome shotgun (WGS) entry which is preliminary data.</text>
</comment>
<evidence type="ECO:0000256" key="1">
    <source>
        <dbReference type="SAM" id="MobiDB-lite"/>
    </source>
</evidence>
<feature type="region of interest" description="Disordered" evidence="1">
    <location>
        <begin position="89"/>
        <end position="113"/>
    </location>
</feature>
<protein>
    <submittedName>
        <fullName evidence="2">Uncharacterized protein</fullName>
    </submittedName>
</protein>
<sequence length="199" mass="22117">MQRPSRQLPNGIEQPAVTSTNARPRERSTGKGRRARLLSGRIALISMQGALTKPGSEWRELPYPPCQCNRSVSLWPPYKHKLAGAARAQSRLGARQPLAEKRSKGQRHRQTRAHTNAALKPPATIDHVIFYTTRCAEPCAELKSVHGGKDEQRADSFCRFPIKRPSSVDANAMAKEGLQPPCRKPSQPLAEQSTGRLIW</sequence>
<reference evidence="2" key="1">
    <citation type="journal article" date="2020" name="Cell">
        <title>Large-Scale Comparative Analyses of Tick Genomes Elucidate Their Genetic Diversity and Vector Capacities.</title>
        <authorList>
            <consortium name="Tick Genome and Microbiome Consortium (TIGMIC)"/>
            <person name="Jia N."/>
            <person name="Wang J."/>
            <person name="Shi W."/>
            <person name="Du L."/>
            <person name="Sun Y."/>
            <person name="Zhan W."/>
            <person name="Jiang J.F."/>
            <person name="Wang Q."/>
            <person name="Zhang B."/>
            <person name="Ji P."/>
            <person name="Bell-Sakyi L."/>
            <person name="Cui X.M."/>
            <person name="Yuan T.T."/>
            <person name="Jiang B.G."/>
            <person name="Yang W.F."/>
            <person name="Lam T.T."/>
            <person name="Chang Q.C."/>
            <person name="Ding S.J."/>
            <person name="Wang X.J."/>
            <person name="Zhu J.G."/>
            <person name="Ruan X.D."/>
            <person name="Zhao L."/>
            <person name="Wei J.T."/>
            <person name="Ye R.Z."/>
            <person name="Que T.C."/>
            <person name="Du C.H."/>
            <person name="Zhou Y.H."/>
            <person name="Cheng J.X."/>
            <person name="Dai P.F."/>
            <person name="Guo W.B."/>
            <person name="Han X.H."/>
            <person name="Huang E.J."/>
            <person name="Li L.F."/>
            <person name="Wei W."/>
            <person name="Gao Y.C."/>
            <person name="Liu J.Z."/>
            <person name="Shao H.Z."/>
            <person name="Wang X."/>
            <person name="Wang C.C."/>
            <person name="Yang T.C."/>
            <person name="Huo Q.B."/>
            <person name="Li W."/>
            <person name="Chen H.Y."/>
            <person name="Chen S.E."/>
            <person name="Zhou L.G."/>
            <person name="Ni X.B."/>
            <person name="Tian J.H."/>
            <person name="Sheng Y."/>
            <person name="Liu T."/>
            <person name="Pan Y.S."/>
            <person name="Xia L.Y."/>
            <person name="Li J."/>
            <person name="Zhao F."/>
            <person name="Cao W.C."/>
        </authorList>
    </citation>
    <scope>NUCLEOTIDE SEQUENCE</scope>
    <source>
        <strain evidence="2">Rmic-2018</strain>
    </source>
</reference>
<name>A0A9J6D7R4_RHIMP</name>
<proteinExistence type="predicted"/>
<evidence type="ECO:0000313" key="3">
    <source>
        <dbReference type="Proteomes" id="UP000821866"/>
    </source>
</evidence>
<gene>
    <name evidence="2" type="ORF">HPB51_001095</name>
</gene>
<feature type="region of interest" description="Disordered" evidence="1">
    <location>
        <begin position="176"/>
        <end position="199"/>
    </location>
</feature>
<feature type="compositionally biased region" description="Polar residues" evidence="1">
    <location>
        <begin position="189"/>
        <end position="199"/>
    </location>
</feature>
<dbReference type="EMBL" id="JABSTU010000010">
    <property type="protein sequence ID" value="KAH8018277.1"/>
    <property type="molecule type" value="Genomic_DNA"/>
</dbReference>
<dbReference type="AlphaFoldDB" id="A0A9J6D7R4"/>
<feature type="region of interest" description="Disordered" evidence="1">
    <location>
        <begin position="1"/>
        <end position="33"/>
    </location>
</feature>
<organism evidence="2 3">
    <name type="scientific">Rhipicephalus microplus</name>
    <name type="common">Cattle tick</name>
    <name type="synonym">Boophilus microplus</name>
    <dbReference type="NCBI Taxonomy" id="6941"/>
    <lineage>
        <taxon>Eukaryota</taxon>
        <taxon>Metazoa</taxon>
        <taxon>Ecdysozoa</taxon>
        <taxon>Arthropoda</taxon>
        <taxon>Chelicerata</taxon>
        <taxon>Arachnida</taxon>
        <taxon>Acari</taxon>
        <taxon>Parasitiformes</taxon>
        <taxon>Ixodida</taxon>
        <taxon>Ixodoidea</taxon>
        <taxon>Ixodidae</taxon>
        <taxon>Rhipicephalinae</taxon>
        <taxon>Rhipicephalus</taxon>
        <taxon>Boophilus</taxon>
    </lineage>
</organism>
<reference evidence="2" key="2">
    <citation type="submission" date="2021-09" db="EMBL/GenBank/DDBJ databases">
        <authorList>
            <person name="Jia N."/>
            <person name="Wang J."/>
            <person name="Shi W."/>
            <person name="Du L."/>
            <person name="Sun Y."/>
            <person name="Zhan W."/>
            <person name="Jiang J."/>
            <person name="Wang Q."/>
            <person name="Zhang B."/>
            <person name="Ji P."/>
            <person name="Sakyi L.B."/>
            <person name="Cui X."/>
            <person name="Yuan T."/>
            <person name="Jiang B."/>
            <person name="Yang W."/>
            <person name="Lam T.T.-Y."/>
            <person name="Chang Q."/>
            <person name="Ding S."/>
            <person name="Wang X."/>
            <person name="Zhu J."/>
            <person name="Ruan X."/>
            <person name="Zhao L."/>
            <person name="Wei J."/>
            <person name="Que T."/>
            <person name="Du C."/>
            <person name="Cheng J."/>
            <person name="Dai P."/>
            <person name="Han X."/>
            <person name="Huang E."/>
            <person name="Gao Y."/>
            <person name="Liu J."/>
            <person name="Shao H."/>
            <person name="Ye R."/>
            <person name="Li L."/>
            <person name="Wei W."/>
            <person name="Wang X."/>
            <person name="Wang C."/>
            <person name="Huo Q."/>
            <person name="Li W."/>
            <person name="Guo W."/>
            <person name="Chen H."/>
            <person name="Chen S."/>
            <person name="Zhou L."/>
            <person name="Zhou L."/>
            <person name="Ni X."/>
            <person name="Tian J."/>
            <person name="Zhou Y."/>
            <person name="Sheng Y."/>
            <person name="Liu T."/>
            <person name="Pan Y."/>
            <person name="Xia L."/>
            <person name="Li J."/>
            <person name="Zhao F."/>
            <person name="Cao W."/>
        </authorList>
    </citation>
    <scope>NUCLEOTIDE SEQUENCE</scope>
    <source>
        <strain evidence="2">Rmic-2018</strain>
        <tissue evidence="2">Larvae</tissue>
    </source>
</reference>
<keyword evidence="3" id="KW-1185">Reference proteome</keyword>
<dbReference type="Proteomes" id="UP000821866">
    <property type="component" value="Chromosome 8"/>
</dbReference>